<feature type="region of interest" description="Disordered" evidence="1">
    <location>
        <begin position="437"/>
        <end position="458"/>
    </location>
</feature>
<name>A0ABN9VY58_9DINO</name>
<dbReference type="Proteomes" id="UP001189429">
    <property type="component" value="Unassembled WGS sequence"/>
</dbReference>
<evidence type="ECO:0000313" key="3">
    <source>
        <dbReference type="Proteomes" id="UP001189429"/>
    </source>
</evidence>
<gene>
    <name evidence="2" type="ORF">PCOR1329_LOCUS61844</name>
</gene>
<proteinExistence type="predicted"/>
<feature type="region of interest" description="Disordered" evidence="1">
    <location>
        <begin position="331"/>
        <end position="362"/>
    </location>
</feature>
<feature type="region of interest" description="Disordered" evidence="1">
    <location>
        <begin position="608"/>
        <end position="631"/>
    </location>
</feature>
<dbReference type="EMBL" id="CAUYUJ010017791">
    <property type="protein sequence ID" value="CAK0877939.1"/>
    <property type="molecule type" value="Genomic_DNA"/>
</dbReference>
<evidence type="ECO:0000313" key="2">
    <source>
        <dbReference type="EMBL" id="CAK0877939.1"/>
    </source>
</evidence>
<feature type="region of interest" description="Disordered" evidence="1">
    <location>
        <begin position="1"/>
        <end position="53"/>
    </location>
</feature>
<feature type="region of interest" description="Disordered" evidence="1">
    <location>
        <begin position="377"/>
        <end position="422"/>
    </location>
</feature>
<reference evidence="2" key="1">
    <citation type="submission" date="2023-10" db="EMBL/GenBank/DDBJ databases">
        <authorList>
            <person name="Chen Y."/>
            <person name="Shah S."/>
            <person name="Dougan E. K."/>
            <person name="Thang M."/>
            <person name="Chan C."/>
        </authorList>
    </citation>
    <scope>NUCLEOTIDE SEQUENCE [LARGE SCALE GENOMIC DNA]</scope>
</reference>
<sequence>MPAAEALGAGEPDSPASPASQGWSTPGAVRRRSSQQLSVAWEDETPPAAGAAPQAQAAAFGSGSVFDVDVRAGAPAPFALPCARYLEESLLGMRVAPSNLRELLAVVDGDSQSPRRTSAGAAWGSSSPAGAAASLQWRRLRQVLSSAAAHDVCTAFFWLAVAVLFGRAREADVREAERSLARSWHRLNIEAGEVCSSQSTASSYMGARDETLDALPTLIVQAVFRLLVDAFDEERAEVVKQAEPLLDKLMLMVHYEASGFQMNVSTCRELRRKLFRQHVTEQPALDLQESLRLQQRRDQLERENTKGQHPLSFGPGGVGMEDLQLQSVLQNRRKEKKERDLYRRATGIPLGPDPGSPPFELTVDHYGRVRREGLARLDALRGATTEPTAGLGPGGGDHESDASASALEAAPAAQGEGGREAPEGVMTVALGKALAKKVRRSEVKAAERSRRKEQLRRHLLGESLPEPLRAGAIETCGVSPLCGWLEPKVDGRRLVEKRMRENFRLAMKTPPLPGPSAAAAEAQAARDPRAAPLPHVRKAPTARACARPSVLERGPQSAGAGRPAGQGRQAWPTAMGATFSTGSRASHKGGLSTRRGSLLAVRSAVALATGSRGDGDDDASSSKSDVAARMTGGHGNDILPVKITTDPAELRAAELAYVTSVHQLVGAAGNPAQSQWDSLKWRALKRDSPRRCITSGRYAPR</sequence>
<feature type="region of interest" description="Disordered" evidence="1">
    <location>
        <begin position="507"/>
        <end position="570"/>
    </location>
</feature>
<keyword evidence="3" id="KW-1185">Reference proteome</keyword>
<protein>
    <submittedName>
        <fullName evidence="2">Uncharacterized protein</fullName>
    </submittedName>
</protein>
<feature type="compositionally biased region" description="Low complexity" evidence="1">
    <location>
        <begin position="402"/>
        <end position="414"/>
    </location>
</feature>
<feature type="compositionally biased region" description="Low complexity" evidence="1">
    <location>
        <begin position="553"/>
        <end position="570"/>
    </location>
</feature>
<feature type="region of interest" description="Disordered" evidence="1">
    <location>
        <begin position="299"/>
        <end position="319"/>
    </location>
</feature>
<evidence type="ECO:0000256" key="1">
    <source>
        <dbReference type="SAM" id="MobiDB-lite"/>
    </source>
</evidence>
<feature type="compositionally biased region" description="Basic and acidic residues" evidence="1">
    <location>
        <begin position="440"/>
        <end position="452"/>
    </location>
</feature>
<accession>A0ABN9VY58</accession>
<comment type="caution">
    <text evidence="2">The sequence shown here is derived from an EMBL/GenBank/DDBJ whole genome shotgun (WGS) entry which is preliminary data.</text>
</comment>
<organism evidence="2 3">
    <name type="scientific">Prorocentrum cordatum</name>
    <dbReference type="NCBI Taxonomy" id="2364126"/>
    <lineage>
        <taxon>Eukaryota</taxon>
        <taxon>Sar</taxon>
        <taxon>Alveolata</taxon>
        <taxon>Dinophyceae</taxon>
        <taxon>Prorocentrales</taxon>
        <taxon>Prorocentraceae</taxon>
        <taxon>Prorocentrum</taxon>
    </lineage>
</organism>